<dbReference type="EMBL" id="CP066092">
    <property type="protein sequence ID" value="QQB21424.1"/>
    <property type="molecule type" value="Genomic_DNA"/>
</dbReference>
<feature type="signal peptide" evidence="2">
    <location>
        <begin position="1"/>
        <end position="22"/>
    </location>
</feature>
<keyword evidence="4" id="KW-1185">Reference proteome</keyword>
<evidence type="ECO:0000256" key="2">
    <source>
        <dbReference type="SAM" id="SignalP"/>
    </source>
</evidence>
<feature type="chain" id="PRO_5046371790" description="Lipase modulator" evidence="2">
    <location>
        <begin position="23"/>
        <end position="263"/>
    </location>
</feature>
<dbReference type="GeneID" id="69551181"/>
<gene>
    <name evidence="3" type="ORF">I6H43_07835</name>
</gene>
<evidence type="ECO:0008006" key="5">
    <source>
        <dbReference type="Google" id="ProtNLM"/>
    </source>
</evidence>
<feature type="coiled-coil region" evidence="1">
    <location>
        <begin position="191"/>
        <end position="231"/>
    </location>
</feature>
<keyword evidence="2" id="KW-0732">Signal</keyword>
<name>A0A7T4DRC5_AERJA</name>
<dbReference type="Proteomes" id="UP000595481">
    <property type="component" value="Chromosome"/>
</dbReference>
<reference evidence="3 4" key="1">
    <citation type="submission" date="2020-12" db="EMBL/GenBank/DDBJ databases">
        <title>FDA dAtabase for Regulatory Grade micrObial Sequences (FDA-ARGOS): Supporting development and validation of Infectious Disease Dx tests.</title>
        <authorList>
            <person name="Sproer C."/>
            <person name="Gronow S."/>
            <person name="Severitt S."/>
            <person name="Schroder I."/>
            <person name="Tallon L."/>
            <person name="Sadzewicz L."/>
            <person name="Zhao X."/>
            <person name="Boylan J."/>
            <person name="Ott S."/>
            <person name="Bowen H."/>
            <person name="Vavikolanu K."/>
            <person name="Mehta A."/>
            <person name="Aluvathingal J."/>
            <person name="Nadendla S."/>
            <person name="Lowell S."/>
            <person name="Myers T."/>
            <person name="Yan Y."/>
            <person name="Sichtig H."/>
        </authorList>
    </citation>
    <scope>NUCLEOTIDE SEQUENCE [LARGE SCALE GENOMIC DNA]</scope>
    <source>
        <strain evidence="3 4">FDAARGOS_986</strain>
    </source>
</reference>
<evidence type="ECO:0000313" key="4">
    <source>
        <dbReference type="Proteomes" id="UP000595481"/>
    </source>
</evidence>
<sequence>MKRYHGLLALAVPALLLFNLFGEQTTPEQRAPASQPTRPANVAAQVPLSTVAGSQATTASSARSEPLPASWHAMPDELSQQLASEVNDSDLPLAERLANLEGAEARWLGEGESLYRLQGRYALALEELAQESEQLSLAERLDALSRLQDQWAAAHPDLAGELFNPDARLQQARQLWGDEELATLARHFLPADRAEATVQFAANRQQQLDQRSRYQQQLAALEQQLATAQGAMAPTAWQQYREEQLSRFRRDFFANEQRVSAGP</sequence>
<keyword evidence="1" id="KW-0175">Coiled coil</keyword>
<organism evidence="3 4">
    <name type="scientific">Aeromonas jandaei</name>
    <dbReference type="NCBI Taxonomy" id="650"/>
    <lineage>
        <taxon>Bacteria</taxon>
        <taxon>Pseudomonadati</taxon>
        <taxon>Pseudomonadota</taxon>
        <taxon>Gammaproteobacteria</taxon>
        <taxon>Aeromonadales</taxon>
        <taxon>Aeromonadaceae</taxon>
        <taxon>Aeromonas</taxon>
    </lineage>
</organism>
<dbReference type="RefSeq" id="WP_042030365.1">
    <property type="nucleotide sequence ID" value="NZ_CAWMFX010000015.1"/>
</dbReference>
<evidence type="ECO:0000256" key="1">
    <source>
        <dbReference type="SAM" id="Coils"/>
    </source>
</evidence>
<accession>A0A7T4DRC5</accession>
<evidence type="ECO:0000313" key="3">
    <source>
        <dbReference type="EMBL" id="QQB21424.1"/>
    </source>
</evidence>
<proteinExistence type="predicted"/>
<protein>
    <recommendedName>
        <fullName evidence="5">Lipase modulator</fullName>
    </recommendedName>
</protein>